<name>A0ACC2WK83_9TREE</name>
<organism evidence="1 2">
    <name type="scientific">Naganishia adeliensis</name>
    <dbReference type="NCBI Taxonomy" id="92952"/>
    <lineage>
        <taxon>Eukaryota</taxon>
        <taxon>Fungi</taxon>
        <taxon>Dikarya</taxon>
        <taxon>Basidiomycota</taxon>
        <taxon>Agaricomycotina</taxon>
        <taxon>Tremellomycetes</taxon>
        <taxon>Filobasidiales</taxon>
        <taxon>Filobasidiaceae</taxon>
        <taxon>Naganishia</taxon>
    </lineage>
</organism>
<keyword evidence="2" id="KW-1185">Reference proteome</keyword>
<comment type="caution">
    <text evidence="1">The sequence shown here is derived from an EMBL/GenBank/DDBJ whole genome shotgun (WGS) entry which is preliminary data.</text>
</comment>
<accession>A0ACC2WK83</accession>
<gene>
    <name evidence="1" type="ORF">QFC20_002400</name>
</gene>
<proteinExistence type="predicted"/>
<evidence type="ECO:0000313" key="2">
    <source>
        <dbReference type="Proteomes" id="UP001230649"/>
    </source>
</evidence>
<sequence>MNTTTTLLRSTRPLARTFSTTPTRHSQIGKLPLTIPSGVTLLLPPLRLPDSVPSSSASARRSITIRGPLGSTVLPISSAIVLHPPSSTSAQELTSGSLTISVQDPTTKAQAALWGLTRALLSNALHGVSEGYRVALRLVGVGYRASVEPIPESLLAIASPHPPPPEADGLPAPKERLNMKLGYAHPIYIDIPADITVTTPQPTRIVLSGTDKQRLGLFAAKIRRWRKPEPYRGKGIFVGDETIKLKEIKKK</sequence>
<dbReference type="EMBL" id="JASBWS010000017">
    <property type="protein sequence ID" value="KAJ9111813.1"/>
    <property type="molecule type" value="Genomic_DNA"/>
</dbReference>
<dbReference type="Proteomes" id="UP001230649">
    <property type="component" value="Unassembled WGS sequence"/>
</dbReference>
<reference evidence="1" key="1">
    <citation type="submission" date="2023-04" db="EMBL/GenBank/DDBJ databases">
        <title>Draft Genome sequencing of Naganishia species isolated from polar environments using Oxford Nanopore Technology.</title>
        <authorList>
            <person name="Leo P."/>
            <person name="Venkateswaran K."/>
        </authorList>
    </citation>
    <scope>NUCLEOTIDE SEQUENCE</scope>
    <source>
        <strain evidence="1">MNA-CCFEE 5262</strain>
    </source>
</reference>
<evidence type="ECO:0000313" key="1">
    <source>
        <dbReference type="EMBL" id="KAJ9111813.1"/>
    </source>
</evidence>
<protein>
    <submittedName>
        <fullName evidence="1">Uncharacterized protein</fullName>
    </submittedName>
</protein>